<dbReference type="Pfam" id="PF00643">
    <property type="entry name" value="zf-B_box"/>
    <property type="match status" value="1"/>
</dbReference>
<dbReference type="Gene3D" id="3.30.160.60">
    <property type="entry name" value="Classic Zinc Finger"/>
    <property type="match status" value="1"/>
</dbReference>
<evidence type="ECO:0000259" key="4">
    <source>
        <dbReference type="PROSITE" id="PS50119"/>
    </source>
</evidence>
<reference evidence="5" key="3">
    <citation type="journal article" date="2000" name="Genome Res.">
        <title>RIKEN integrated sequence analysis (RISA) system--384-format sequencing pipeline with 384 multicapillary sequencer.</title>
        <authorList>
            <person name="Shibata K."/>
            <person name="Itoh M."/>
            <person name="Aizawa K."/>
            <person name="Nagaoka S."/>
            <person name="Sasaki N."/>
            <person name="Carninci P."/>
            <person name="Konno H."/>
            <person name="Akiyama J."/>
            <person name="Nishi K."/>
            <person name="Kitsunai T."/>
            <person name="Tashiro H."/>
            <person name="Itoh M."/>
            <person name="Sumi N."/>
            <person name="Ishii Y."/>
            <person name="Nakamura S."/>
            <person name="Hazama M."/>
            <person name="Nishine T."/>
            <person name="Harada A."/>
            <person name="Yamamoto R."/>
            <person name="Matsumoto H."/>
            <person name="Sakaguchi S."/>
            <person name="Ikegami T."/>
            <person name="Kashiwagi K."/>
            <person name="Fujiwake S."/>
            <person name="Inoue K."/>
            <person name="Togawa Y."/>
            <person name="Izawa M."/>
            <person name="Ohara E."/>
            <person name="Watahiki M."/>
            <person name="Yoneda Y."/>
            <person name="Ishikawa T."/>
            <person name="Ozawa K."/>
            <person name="Tanaka T."/>
            <person name="Matsuura S."/>
            <person name="Kawai J."/>
            <person name="Okazaki Y."/>
            <person name="Muramatsu M."/>
            <person name="Inoue Y."/>
            <person name="Kira A."/>
            <person name="Hayashizaki Y."/>
        </authorList>
    </citation>
    <scope>NUCLEOTIDE SEQUENCE</scope>
    <source>
        <strain evidence="5">C57BL/6J</strain>
        <tissue evidence="5">Sympathetic ganglion</tissue>
    </source>
</reference>
<dbReference type="GO" id="GO:0008270">
    <property type="term" value="F:zinc ion binding"/>
    <property type="evidence" value="ECO:0007669"/>
    <property type="project" value="UniProtKB-KW"/>
</dbReference>
<evidence type="ECO:0000256" key="2">
    <source>
        <dbReference type="ARBA" id="ARBA00022833"/>
    </source>
</evidence>
<dbReference type="AlphaFoldDB" id="Q3UF89"/>
<evidence type="ECO:0000313" key="5">
    <source>
        <dbReference type="EMBL" id="BAE28672.1"/>
    </source>
</evidence>
<reference evidence="5" key="5">
    <citation type="journal article" date="2002" name="Nature">
        <title>Analysis of the mouse transcriptome based on functional annotation of 60,770 full-length cDNAs.</title>
        <authorList>
            <consortium name="The FANTOM Consortium and the RIKEN Genome Exploration Research Group Phase I and II Team"/>
        </authorList>
    </citation>
    <scope>NUCLEOTIDE SEQUENCE</scope>
    <source>
        <strain evidence="5">C57BL/6J</strain>
        <tissue evidence="5">Sympathetic ganglion</tissue>
    </source>
</reference>
<feature type="domain" description="B box-type" evidence="4">
    <location>
        <begin position="22"/>
        <end position="56"/>
    </location>
</feature>
<reference evidence="5" key="8">
    <citation type="journal article" date="2005" name="Science">
        <title>Antisense Transcription in the Mammalian Transcriptome.</title>
        <authorList>
            <consortium name="RIKEN Genome Exploration Research Group and Genome Science Group (Genome Network Project Core Group) and the FANTOM Consortium"/>
        </authorList>
    </citation>
    <scope>NUCLEOTIDE SEQUENCE</scope>
    <source>
        <strain evidence="5">C57BL/6J</strain>
        <tissue evidence="5">Sympathetic ganglion</tissue>
    </source>
</reference>
<reference evidence="5" key="1">
    <citation type="journal article" date="1999" name="Methods Enzymol.">
        <title>High-efficiency full-length cDNA cloning.</title>
        <authorList>
            <person name="Carninci P."/>
            <person name="Hayashizaki Y."/>
        </authorList>
    </citation>
    <scope>NUCLEOTIDE SEQUENCE</scope>
    <source>
        <strain evidence="5">C57BL/6J</strain>
        <tissue evidence="5">Sympathetic ganglion</tissue>
    </source>
</reference>
<protein>
    <recommendedName>
        <fullName evidence="4">B box-type domain-containing protein</fullName>
    </recommendedName>
</protein>
<keyword evidence="1 3" id="KW-0479">Metal-binding</keyword>
<evidence type="ECO:0000256" key="3">
    <source>
        <dbReference type="PROSITE-ProRule" id="PRU00024"/>
    </source>
</evidence>
<proteinExistence type="evidence at transcript level"/>
<dbReference type="UCSC" id="uc012ddu.2">
    <property type="organism name" value="mouse"/>
</dbReference>
<organism evidence="5">
    <name type="scientific">Mus musculus</name>
    <name type="common">Mouse</name>
    <dbReference type="NCBI Taxonomy" id="10090"/>
    <lineage>
        <taxon>Eukaryota</taxon>
        <taxon>Metazoa</taxon>
        <taxon>Chordata</taxon>
        <taxon>Craniata</taxon>
        <taxon>Vertebrata</taxon>
        <taxon>Euteleostomi</taxon>
        <taxon>Mammalia</taxon>
        <taxon>Eutheria</taxon>
        <taxon>Euarchontoglires</taxon>
        <taxon>Glires</taxon>
        <taxon>Rodentia</taxon>
        <taxon>Myomorpha</taxon>
        <taxon>Muroidea</taxon>
        <taxon>Muridae</taxon>
        <taxon>Murinae</taxon>
        <taxon>Mus</taxon>
        <taxon>Mus</taxon>
    </lineage>
</organism>
<sequence>MASETTEARAPFQPDGAYGWRCPEHSERPAELFCRRCGRCVCALCPVLGAHRGHPVGLAEEEAVRVQKLIQDCLECLATKKRQHADNIAHLEDAGERLKVYADSSKAWLTQKFTELRLLLDEEEVLAKKFIDKSTQLTLQVYREQAETCGKQIEVMDDFSTRVWGIGQEPNPVQLLQAYIATKTEMGQQMSPSELSHPVPLSFEPVKNFFKEFVEAIGNTLQTPMDTRLKESSAQLSGKTAPLLQW</sequence>
<dbReference type="SMART" id="SM00336">
    <property type="entry name" value="BBOX"/>
    <property type="match status" value="1"/>
</dbReference>
<evidence type="ECO:0000313" key="6">
    <source>
        <dbReference type="MGI" id="MGI:1921985"/>
    </source>
</evidence>
<name>Q3UF89_MOUSE</name>
<accession>Q3UF89</accession>
<reference evidence="5" key="6">
    <citation type="submission" date="2004-03" db="EMBL/GenBank/DDBJ databases">
        <authorList>
            <person name="Arakawa T."/>
            <person name="Carninci P."/>
            <person name="Fukuda S."/>
            <person name="Hashizume W."/>
            <person name="Hayashida K."/>
            <person name="Hori F."/>
            <person name="Iida J."/>
            <person name="Imamura K."/>
            <person name="Imotani K."/>
            <person name="Itoh M."/>
            <person name="Kanagawa S."/>
            <person name="Kawai J."/>
            <person name="Kojima M."/>
            <person name="Konno H."/>
            <person name="Murata M."/>
            <person name="Nakamura M."/>
            <person name="Ninomiya N."/>
            <person name="Nishiyori H."/>
            <person name="Nomura K."/>
            <person name="Ohno M."/>
            <person name="Sakazume N."/>
            <person name="Sano H."/>
            <person name="Sasaki D."/>
            <person name="Shibata K."/>
            <person name="Shiraki T."/>
            <person name="Tagami M."/>
            <person name="Tagami Y."/>
            <person name="Waki K."/>
            <person name="Watahiki A."/>
            <person name="Muramatsu M."/>
            <person name="Hayashizaki Y."/>
        </authorList>
    </citation>
    <scope>NUCLEOTIDE SEQUENCE</scope>
    <source>
        <strain evidence="5">C57BL/6J</strain>
        <tissue evidence="5">Sympathetic ganglion</tissue>
    </source>
</reference>
<keyword evidence="1 3" id="KW-0863">Zinc-finger</keyword>
<reference evidence="5" key="4">
    <citation type="journal article" date="2001" name="Nature">
        <title>Functional annotation of a full-length mouse cDNA collection.</title>
        <authorList>
            <consortium name="The RIKEN Genome Exploration Research Group Phase II Team and the FANTOM Consortium"/>
        </authorList>
    </citation>
    <scope>NUCLEOTIDE SEQUENCE</scope>
    <source>
        <strain evidence="5">C57BL/6J</strain>
        <tissue evidence="5">Sympathetic ganglion</tissue>
    </source>
</reference>
<dbReference type="MGI" id="MGI:1921985">
    <property type="gene designation" value="Trim14"/>
</dbReference>
<gene>
    <name evidence="6" type="primary">Trim14</name>
</gene>
<evidence type="ECO:0000256" key="1">
    <source>
        <dbReference type="ARBA" id="ARBA00022771"/>
    </source>
</evidence>
<keyword evidence="2" id="KW-0862">Zinc</keyword>
<dbReference type="EMBL" id="AK148837">
    <property type="protein sequence ID" value="BAE28672.1"/>
    <property type="molecule type" value="mRNA"/>
</dbReference>
<dbReference type="PANTHER" id="PTHR24103">
    <property type="entry name" value="E3 UBIQUITIN-PROTEIN LIGASE TRIM"/>
    <property type="match status" value="1"/>
</dbReference>
<dbReference type="AGR" id="MGI:1921985"/>
<dbReference type="InterPro" id="IPR058030">
    <property type="entry name" value="TRIM8/14/16/25/29/45/65_CC"/>
</dbReference>
<dbReference type="CDD" id="cd19768">
    <property type="entry name" value="Bbox2_TRIM14"/>
    <property type="match status" value="1"/>
</dbReference>
<reference evidence="5" key="2">
    <citation type="journal article" date="2000" name="Genome Res.">
        <title>Normalization and subtraction of cap-trapper-selected cDNAs to prepare full-length cDNA libraries for rapid discovery of new genes.</title>
        <authorList>
            <person name="Carninci P."/>
            <person name="Shibata Y."/>
            <person name="Hayatsu N."/>
            <person name="Sugahara Y."/>
            <person name="Shibata K."/>
            <person name="Itoh M."/>
            <person name="Konno H."/>
            <person name="Okazaki Y."/>
            <person name="Muramatsu M."/>
            <person name="Hayashizaki Y."/>
        </authorList>
    </citation>
    <scope>NUCLEOTIDE SEQUENCE</scope>
    <source>
        <strain evidence="5">C57BL/6J</strain>
        <tissue evidence="5">Sympathetic ganglion</tissue>
    </source>
</reference>
<dbReference type="Pfam" id="PF25600">
    <property type="entry name" value="TRIM_CC"/>
    <property type="match status" value="1"/>
</dbReference>
<dbReference type="InterPro" id="IPR000315">
    <property type="entry name" value="Znf_B-box"/>
</dbReference>
<dbReference type="InterPro" id="IPR050143">
    <property type="entry name" value="TRIM/RBCC"/>
</dbReference>
<dbReference type="PeptideAtlas" id="Q3UF89"/>
<dbReference type="PROSITE" id="PS50119">
    <property type="entry name" value="ZF_BBOX"/>
    <property type="match status" value="1"/>
</dbReference>
<reference evidence="5" key="7">
    <citation type="journal article" date="2005" name="Science">
        <title>The Transcriptional Landscape of the Mammalian Genome.</title>
        <authorList>
            <consortium name="The FANTOM Consortium"/>
            <consortium name="Riken Genome Exploration Research Group and Genome Science Group (Genome Network Project Core Group)"/>
        </authorList>
    </citation>
    <scope>NUCLEOTIDE SEQUENCE</scope>
    <source>
        <strain evidence="5">C57BL/6J</strain>
        <tissue evidence="5">Sympathetic ganglion</tissue>
    </source>
</reference>
<dbReference type="SUPFAM" id="SSF57845">
    <property type="entry name" value="B-box zinc-binding domain"/>
    <property type="match status" value="1"/>
</dbReference>